<dbReference type="Gramene" id="Kaladp0053s0573.1.v1.1">
    <property type="protein sequence ID" value="Kaladp0053s0573.1.v1.1"/>
    <property type="gene ID" value="Kaladp0053s0573.v1.1"/>
</dbReference>
<keyword evidence="2" id="KW-0812">Transmembrane</keyword>
<feature type="transmembrane region" description="Helical" evidence="2">
    <location>
        <begin position="378"/>
        <end position="399"/>
    </location>
</feature>
<feature type="transmembrane region" description="Helical" evidence="2">
    <location>
        <begin position="256"/>
        <end position="280"/>
    </location>
</feature>
<evidence type="ECO:0000313" key="3">
    <source>
        <dbReference type="EnsemblPlants" id="Kaladp0053s0573.1.v1.1"/>
    </source>
</evidence>
<organism evidence="3 4">
    <name type="scientific">Kalanchoe fedtschenkoi</name>
    <name type="common">Lavender scallops</name>
    <name type="synonym">South American air plant</name>
    <dbReference type="NCBI Taxonomy" id="63787"/>
    <lineage>
        <taxon>Eukaryota</taxon>
        <taxon>Viridiplantae</taxon>
        <taxon>Streptophyta</taxon>
        <taxon>Embryophyta</taxon>
        <taxon>Tracheophyta</taxon>
        <taxon>Spermatophyta</taxon>
        <taxon>Magnoliopsida</taxon>
        <taxon>eudicotyledons</taxon>
        <taxon>Gunneridae</taxon>
        <taxon>Pentapetalae</taxon>
        <taxon>Saxifragales</taxon>
        <taxon>Crassulaceae</taxon>
        <taxon>Kalanchoe</taxon>
    </lineage>
</organism>
<accession>A0A7N0U5X5</accession>
<keyword evidence="2" id="KW-0472">Membrane</keyword>
<dbReference type="OMA" id="CSYFIHT"/>
<evidence type="ECO:0000256" key="2">
    <source>
        <dbReference type="SAM" id="Phobius"/>
    </source>
</evidence>
<dbReference type="EnsemblPlants" id="Kaladp0053s0573.1.v1.1">
    <property type="protein sequence ID" value="Kaladp0053s0573.1.v1.1"/>
    <property type="gene ID" value="Kaladp0053s0573.v1.1"/>
</dbReference>
<dbReference type="PANTHER" id="PTHR37891">
    <property type="entry name" value="OS06G0113900 PROTEIN"/>
    <property type="match status" value="1"/>
</dbReference>
<feature type="transmembrane region" description="Helical" evidence="2">
    <location>
        <begin position="69"/>
        <end position="91"/>
    </location>
</feature>
<name>A0A7N0U5X5_KALFE</name>
<evidence type="ECO:0000313" key="4">
    <source>
        <dbReference type="Proteomes" id="UP000594263"/>
    </source>
</evidence>
<dbReference type="AlphaFoldDB" id="A0A7N0U5X5"/>
<feature type="transmembrane region" description="Helical" evidence="2">
    <location>
        <begin position="436"/>
        <end position="455"/>
    </location>
</feature>
<reference evidence="3" key="1">
    <citation type="submission" date="2021-01" db="UniProtKB">
        <authorList>
            <consortium name="EnsemblPlants"/>
        </authorList>
    </citation>
    <scope>IDENTIFICATION</scope>
</reference>
<dbReference type="Proteomes" id="UP000594263">
    <property type="component" value="Unplaced"/>
</dbReference>
<feature type="transmembrane region" description="Helical" evidence="2">
    <location>
        <begin position="286"/>
        <end position="309"/>
    </location>
</feature>
<keyword evidence="4" id="KW-1185">Reference proteome</keyword>
<feature type="region of interest" description="Disordered" evidence="1">
    <location>
        <begin position="1"/>
        <end position="33"/>
    </location>
</feature>
<feature type="transmembrane region" description="Helical" evidence="2">
    <location>
        <begin position="476"/>
        <end position="497"/>
    </location>
</feature>
<feature type="transmembrane region" description="Helical" evidence="2">
    <location>
        <begin position="152"/>
        <end position="171"/>
    </location>
</feature>
<sequence>MAETTPDIEKTSPARAPNTDQPTAESSPSQTLDVLEHDPGVKLALAREAYKAYGDLEDKPRRGEVLGWCLYEFCSYFIHTVLLPIVFPLIISQAVADPHKLLTATAAALADTRALAVSDMGFQCKHRQMQLYQGLTNQTIGGSQLSLSPLEFTSVSWSLGLILAVPILAILSRPLDRSPHHRLITLGSIALGALCCLPVGFFQTTWIFPPYIAVIVAASITASSGHTRHLSLMLRGYTAPTIHPDRFPLRSTISGWLSLHSAAAGSVGAALIAAFTYHMLRNSEKFISLWIVCIFSGLIWAAGISHIFLGVSRGRSGAGGDFTFAPSLTSHIFDVFLRPYSAVNLCSVLFSSFSTACIFTAAVLHLVGQICIKPLDLLFLWLTYFLFPLLSLPLSHPFQHFLKADAAKMQILGFLISAFTSGYAFFYRAANWNKNHVLLFAGVQSTAAGLLHAFGRSLMLDCAPIGKEWAHSMWHSWVRAVGMCAGFAMASSAQGNISRPFGISFWVSVVGIVVVIFGNVSGLHGGLSAGNVNVEKEEEEPSLVRDFDAGEHEVDTRSGVHMEMP</sequence>
<feature type="compositionally biased region" description="Polar residues" evidence="1">
    <location>
        <begin position="18"/>
        <end position="32"/>
    </location>
</feature>
<feature type="transmembrane region" description="Helical" evidence="2">
    <location>
        <begin position="183"/>
        <end position="202"/>
    </location>
</feature>
<protein>
    <submittedName>
        <fullName evidence="3">Uncharacterized protein</fullName>
    </submittedName>
</protein>
<proteinExistence type="predicted"/>
<evidence type="ECO:0000256" key="1">
    <source>
        <dbReference type="SAM" id="MobiDB-lite"/>
    </source>
</evidence>
<dbReference type="PANTHER" id="PTHR37891:SF1">
    <property type="entry name" value="OS06G0113900 PROTEIN"/>
    <property type="match status" value="1"/>
</dbReference>
<keyword evidence="2" id="KW-1133">Transmembrane helix</keyword>
<feature type="transmembrane region" description="Helical" evidence="2">
    <location>
        <begin position="503"/>
        <end position="520"/>
    </location>
</feature>
<feature type="transmembrane region" description="Helical" evidence="2">
    <location>
        <begin position="342"/>
        <end position="366"/>
    </location>
</feature>
<feature type="transmembrane region" description="Helical" evidence="2">
    <location>
        <begin position="411"/>
        <end position="430"/>
    </location>
</feature>